<dbReference type="Gene3D" id="3.40.50.1820">
    <property type="entry name" value="alpha/beta hydrolase"/>
    <property type="match status" value="1"/>
</dbReference>
<keyword evidence="2" id="KW-0058">Aromatic hydrocarbons catabolism</keyword>
<dbReference type="Proteomes" id="UP000256869">
    <property type="component" value="Unassembled WGS sequence"/>
</dbReference>
<dbReference type="EMBL" id="QRDY01000017">
    <property type="protein sequence ID" value="RED55495.1"/>
    <property type="molecule type" value="Genomic_DNA"/>
</dbReference>
<sequence length="395" mass="44172">MRDNTAVRPFRPGFAPESLLMDLRRRVAATRWPDKETSPGQSQGVPLETIQTIARYWATKYDWRKFEAGLNSLPQFVTEIDGLDIQFIHVRSSHEGAIPMILTHGWAGSIVELLKVIDPLTRPTAYGAPASDAFHVVIPSLPGYGFSGKPTKPGWDIPQIARAWAVLMNRLGYKNYAAQGGDWGALVADMMGVQQVPGLFAIHSNMPGTVPPAYETAIINGNPMPPDLTQEQKNAWMQLDFFYQHVGYAQIMSRRPQTLTGLADSPAGLAAFNLDHDAKSLELISGAFYGHPGGISRDDFLDNITLYWLTNTPVSAARLYWENKLPFFSVKGVNHIPVAISVFPDELYQAPLSWAKEAYPKLFYYNRVARGGHYAAWQVPMLFSEELRMAFRPFR</sequence>
<dbReference type="RefSeq" id="WP_115994772.1">
    <property type="nucleotide sequence ID" value="NZ_QRDY01000017.1"/>
</dbReference>
<evidence type="ECO:0000259" key="5">
    <source>
        <dbReference type="Pfam" id="PF06441"/>
    </source>
</evidence>
<evidence type="ECO:0000313" key="7">
    <source>
        <dbReference type="Proteomes" id="UP000256869"/>
    </source>
</evidence>
<name>A0A3D9I1F6_9BACL</name>
<comment type="similarity">
    <text evidence="1">Belongs to the peptidase S33 family.</text>
</comment>
<feature type="active site" description="Nucleophile" evidence="4">
    <location>
        <position position="182"/>
    </location>
</feature>
<evidence type="ECO:0000256" key="3">
    <source>
        <dbReference type="ARBA" id="ARBA00022801"/>
    </source>
</evidence>
<dbReference type="InterPro" id="IPR010497">
    <property type="entry name" value="Epoxide_hydro_N"/>
</dbReference>
<dbReference type="GO" id="GO:0097176">
    <property type="term" value="P:epoxide metabolic process"/>
    <property type="evidence" value="ECO:0007669"/>
    <property type="project" value="TreeGrafter"/>
</dbReference>
<dbReference type="PANTHER" id="PTHR21661:SF35">
    <property type="entry name" value="EPOXIDE HYDROLASE"/>
    <property type="match status" value="1"/>
</dbReference>
<dbReference type="InterPro" id="IPR000639">
    <property type="entry name" value="Epox_hydrolase-like"/>
</dbReference>
<dbReference type="PANTHER" id="PTHR21661">
    <property type="entry name" value="EPOXIDE HYDROLASE 1-RELATED"/>
    <property type="match status" value="1"/>
</dbReference>
<organism evidence="6 7">
    <name type="scientific">Cohnella lupini</name>
    <dbReference type="NCBI Taxonomy" id="1294267"/>
    <lineage>
        <taxon>Bacteria</taxon>
        <taxon>Bacillati</taxon>
        <taxon>Bacillota</taxon>
        <taxon>Bacilli</taxon>
        <taxon>Bacillales</taxon>
        <taxon>Paenibacillaceae</taxon>
        <taxon>Cohnella</taxon>
    </lineage>
</organism>
<feature type="active site" description="Proton acceptor" evidence="4">
    <location>
        <position position="373"/>
    </location>
</feature>
<dbReference type="GO" id="GO:0004301">
    <property type="term" value="F:epoxide hydrolase activity"/>
    <property type="evidence" value="ECO:0007669"/>
    <property type="project" value="TreeGrafter"/>
</dbReference>
<dbReference type="AlphaFoldDB" id="A0A3D9I1F6"/>
<evidence type="ECO:0000313" key="6">
    <source>
        <dbReference type="EMBL" id="RED55495.1"/>
    </source>
</evidence>
<accession>A0A3D9I1F6</accession>
<keyword evidence="3" id="KW-0378">Hydrolase</keyword>
<dbReference type="Pfam" id="PF06441">
    <property type="entry name" value="EHN"/>
    <property type="match status" value="1"/>
</dbReference>
<dbReference type="PRINTS" id="PR00412">
    <property type="entry name" value="EPOXHYDRLASE"/>
</dbReference>
<dbReference type="InterPro" id="IPR016292">
    <property type="entry name" value="Epoxide_hydrolase"/>
</dbReference>
<reference evidence="6 7" key="1">
    <citation type="submission" date="2018-07" db="EMBL/GenBank/DDBJ databases">
        <title>Genomic Encyclopedia of Type Strains, Phase III (KMG-III): the genomes of soil and plant-associated and newly described type strains.</title>
        <authorList>
            <person name="Whitman W."/>
        </authorList>
    </citation>
    <scope>NUCLEOTIDE SEQUENCE [LARGE SCALE GENOMIC DNA]</scope>
    <source>
        <strain evidence="6 7">CECT 8236</strain>
    </source>
</reference>
<feature type="active site" description="Proton donor" evidence="4">
    <location>
        <position position="320"/>
    </location>
</feature>
<dbReference type="SUPFAM" id="SSF53474">
    <property type="entry name" value="alpha/beta-Hydrolases"/>
    <property type="match status" value="1"/>
</dbReference>
<proteinExistence type="inferred from homology"/>
<protein>
    <submittedName>
        <fullName evidence="6">Pimeloyl-ACP methyl ester carboxylesterase</fullName>
    </submittedName>
</protein>
<gene>
    <name evidence="6" type="ORF">DFP95_11729</name>
</gene>
<dbReference type="InterPro" id="IPR029058">
    <property type="entry name" value="AB_hydrolase_fold"/>
</dbReference>
<dbReference type="OrthoDB" id="9780765at2"/>
<keyword evidence="7" id="KW-1185">Reference proteome</keyword>
<evidence type="ECO:0000256" key="2">
    <source>
        <dbReference type="ARBA" id="ARBA00022797"/>
    </source>
</evidence>
<evidence type="ECO:0000256" key="4">
    <source>
        <dbReference type="PIRSR" id="PIRSR001112-1"/>
    </source>
</evidence>
<dbReference type="PIRSF" id="PIRSF001112">
    <property type="entry name" value="Epoxide_hydrolase"/>
    <property type="match status" value="1"/>
</dbReference>
<feature type="domain" description="Epoxide hydrolase N-terminal" evidence="5">
    <location>
        <begin position="15"/>
        <end position="112"/>
    </location>
</feature>
<comment type="caution">
    <text evidence="6">The sequence shown here is derived from an EMBL/GenBank/DDBJ whole genome shotgun (WGS) entry which is preliminary data.</text>
</comment>
<evidence type="ECO:0000256" key="1">
    <source>
        <dbReference type="ARBA" id="ARBA00010088"/>
    </source>
</evidence>